<evidence type="ECO:0000256" key="11">
    <source>
        <dbReference type="SAM" id="Phobius"/>
    </source>
</evidence>
<dbReference type="PANTHER" id="PTHR43066">
    <property type="entry name" value="RHOMBOID-RELATED PROTEIN"/>
    <property type="match status" value="1"/>
</dbReference>
<keyword evidence="8 11" id="KW-1133">Transmembrane helix</keyword>
<comment type="subcellular location">
    <subcellularLocation>
        <location evidence="2">Membrane</location>
        <topology evidence="2">Multi-pass membrane protein</topology>
    </subcellularLocation>
</comment>
<dbReference type="GO" id="GO:0006508">
    <property type="term" value="P:proteolysis"/>
    <property type="evidence" value="ECO:0007669"/>
    <property type="project" value="UniProtKB-KW"/>
</dbReference>
<proteinExistence type="inferred from homology"/>
<dbReference type="PANTHER" id="PTHR43066:SF1">
    <property type="entry name" value="RHOMBOID PROTEIN 2"/>
    <property type="match status" value="1"/>
</dbReference>
<feature type="transmembrane region" description="Helical" evidence="11">
    <location>
        <begin position="155"/>
        <end position="178"/>
    </location>
</feature>
<feature type="transmembrane region" description="Helical" evidence="11">
    <location>
        <begin position="95"/>
        <end position="118"/>
    </location>
</feature>
<dbReference type="GO" id="GO:0004252">
    <property type="term" value="F:serine-type endopeptidase activity"/>
    <property type="evidence" value="ECO:0007669"/>
    <property type="project" value="InterPro"/>
</dbReference>
<evidence type="ECO:0000256" key="6">
    <source>
        <dbReference type="ARBA" id="ARBA00022692"/>
    </source>
</evidence>
<dbReference type="Pfam" id="PF01694">
    <property type="entry name" value="Rhomboid"/>
    <property type="match status" value="1"/>
</dbReference>
<dbReference type="EMBL" id="QAPG01000045">
    <property type="protein sequence ID" value="TDZ35113.1"/>
    <property type="molecule type" value="Genomic_DNA"/>
</dbReference>
<keyword evidence="14" id="KW-1185">Reference proteome</keyword>
<evidence type="ECO:0000256" key="1">
    <source>
        <dbReference type="ARBA" id="ARBA00000156"/>
    </source>
</evidence>
<feature type="region of interest" description="Disordered" evidence="10">
    <location>
        <begin position="246"/>
        <end position="266"/>
    </location>
</feature>
<sequence>MAPNVTAFSTLRARSYIFRLPFFTRVVVVIIVGAWLGSLQSAWDVKQWGALIPDQLTFTSSYRMNTFPFVHVNLIHVVLNLVALTPLLERFEAEFGTLTSIALFIGPLSTIPAVLYALIERFLFKGNVAVMGSSIWVFLLLGVEAIRTYKTNPYLTIATHSIPTWTTPLILILVVTALVPGTSLLGHLCGVLVGYLFGLGYLKFLSPPEKALRWIETKLNLLSWLPHFVSVDQKTYGRFGVLPTSSHGSGGSAPMALVGSTQRLGP</sequence>
<comment type="caution">
    <text evidence="13">The sequence shown here is derived from an EMBL/GenBank/DDBJ whole genome shotgun (WGS) entry which is preliminary data.</text>
</comment>
<accession>A0A4R8QLV9</accession>
<evidence type="ECO:0000313" key="13">
    <source>
        <dbReference type="EMBL" id="TDZ35113.1"/>
    </source>
</evidence>
<evidence type="ECO:0000256" key="2">
    <source>
        <dbReference type="ARBA" id="ARBA00004141"/>
    </source>
</evidence>
<evidence type="ECO:0000256" key="8">
    <source>
        <dbReference type="ARBA" id="ARBA00022989"/>
    </source>
</evidence>
<gene>
    <name evidence="13" type="primary">RBD2</name>
    <name evidence="13" type="ORF">C8035_v009962</name>
</gene>
<feature type="transmembrane region" description="Helical" evidence="11">
    <location>
        <begin position="184"/>
        <end position="204"/>
    </location>
</feature>
<dbReference type="GO" id="GO:0016020">
    <property type="term" value="C:membrane"/>
    <property type="evidence" value="ECO:0007669"/>
    <property type="project" value="UniProtKB-SubCell"/>
</dbReference>
<evidence type="ECO:0000256" key="7">
    <source>
        <dbReference type="ARBA" id="ARBA00022801"/>
    </source>
</evidence>
<reference evidence="13 14" key="1">
    <citation type="submission" date="2018-11" db="EMBL/GenBank/DDBJ databases">
        <title>Genome sequence and assembly of Colletotrichum spinosum.</title>
        <authorList>
            <person name="Gan P."/>
            <person name="Shirasu K."/>
        </authorList>
    </citation>
    <scope>NUCLEOTIDE SEQUENCE [LARGE SCALE GENOMIC DNA]</scope>
    <source>
        <strain evidence="13 14">CBS 515.97</strain>
    </source>
</reference>
<feature type="domain" description="Peptidase S54 rhomboid" evidence="12">
    <location>
        <begin position="62"/>
        <end position="202"/>
    </location>
</feature>
<evidence type="ECO:0000256" key="3">
    <source>
        <dbReference type="ARBA" id="ARBA00009045"/>
    </source>
</evidence>
<comment type="similarity">
    <text evidence="3">Belongs to the peptidase S54 family.</text>
</comment>
<dbReference type="Proteomes" id="UP000295083">
    <property type="component" value="Unassembled WGS sequence"/>
</dbReference>
<evidence type="ECO:0000256" key="9">
    <source>
        <dbReference type="ARBA" id="ARBA00023136"/>
    </source>
</evidence>
<evidence type="ECO:0000256" key="10">
    <source>
        <dbReference type="SAM" id="MobiDB-lite"/>
    </source>
</evidence>
<dbReference type="InterPro" id="IPR035952">
    <property type="entry name" value="Rhomboid-like_sf"/>
</dbReference>
<organism evidence="13 14">
    <name type="scientific">Colletotrichum spinosum</name>
    <dbReference type="NCBI Taxonomy" id="1347390"/>
    <lineage>
        <taxon>Eukaryota</taxon>
        <taxon>Fungi</taxon>
        <taxon>Dikarya</taxon>
        <taxon>Ascomycota</taxon>
        <taxon>Pezizomycotina</taxon>
        <taxon>Sordariomycetes</taxon>
        <taxon>Hypocreomycetidae</taxon>
        <taxon>Glomerellales</taxon>
        <taxon>Glomerellaceae</taxon>
        <taxon>Colletotrichum</taxon>
        <taxon>Colletotrichum orbiculare species complex</taxon>
    </lineage>
</organism>
<name>A0A4R8QLV9_9PEZI</name>
<keyword evidence="5" id="KW-0645">Protease</keyword>
<dbReference type="EC" id="3.4.21.105" evidence="4"/>
<keyword evidence="9 11" id="KW-0472">Membrane</keyword>
<evidence type="ECO:0000256" key="4">
    <source>
        <dbReference type="ARBA" id="ARBA00013039"/>
    </source>
</evidence>
<evidence type="ECO:0000313" key="14">
    <source>
        <dbReference type="Proteomes" id="UP000295083"/>
    </source>
</evidence>
<dbReference type="SUPFAM" id="SSF144091">
    <property type="entry name" value="Rhomboid-like"/>
    <property type="match status" value="1"/>
</dbReference>
<keyword evidence="7" id="KW-0378">Hydrolase</keyword>
<feature type="transmembrane region" description="Helical" evidence="11">
    <location>
        <begin position="22"/>
        <end position="43"/>
    </location>
</feature>
<protein>
    <recommendedName>
        <fullName evidence="4">rhomboid protease</fullName>
        <ecNumber evidence="4">3.4.21.105</ecNumber>
    </recommendedName>
</protein>
<evidence type="ECO:0000256" key="5">
    <source>
        <dbReference type="ARBA" id="ARBA00022670"/>
    </source>
</evidence>
<keyword evidence="6 11" id="KW-0812">Transmembrane</keyword>
<dbReference type="InterPro" id="IPR022764">
    <property type="entry name" value="Peptidase_S54_rhomboid_dom"/>
</dbReference>
<dbReference type="Gene3D" id="1.20.1540.10">
    <property type="entry name" value="Rhomboid-like"/>
    <property type="match status" value="1"/>
</dbReference>
<comment type="catalytic activity">
    <reaction evidence="1">
        <text>Cleaves type-1 transmembrane domains using a catalytic dyad composed of serine and histidine that are contributed by different transmembrane domains.</text>
        <dbReference type="EC" id="3.4.21.105"/>
    </reaction>
</comment>
<dbReference type="AlphaFoldDB" id="A0A4R8QLV9"/>
<feature type="transmembrane region" description="Helical" evidence="11">
    <location>
        <begin position="124"/>
        <end position="143"/>
    </location>
</feature>
<evidence type="ECO:0000259" key="12">
    <source>
        <dbReference type="Pfam" id="PF01694"/>
    </source>
</evidence>
<feature type="transmembrane region" description="Helical" evidence="11">
    <location>
        <begin position="69"/>
        <end position="88"/>
    </location>
</feature>